<sequence length="165" mass="17857">MLDQLGKARGAGLMSVRDVVYLIVFYSLLISSLLWQVTLFTRGQAPINQQLPGETDSDYTNFAPKILHLKGDRKDFGFVKSSLSAEGFGVVYDINGSKECNAIRIDLGAIHVGDQGHRTTPSQICFTDSKSLVGEAASNQAMKNLTNSILSTAVVVVIYTISSVL</sequence>
<gene>
    <name evidence="5" type="ORF">M0R45_006504</name>
</gene>
<evidence type="ECO:0000313" key="5">
    <source>
        <dbReference type="EMBL" id="KAK9951042.1"/>
    </source>
</evidence>
<dbReference type="Proteomes" id="UP001457282">
    <property type="component" value="Unassembled WGS sequence"/>
</dbReference>
<dbReference type="GO" id="GO:0005524">
    <property type="term" value="F:ATP binding"/>
    <property type="evidence" value="ECO:0007669"/>
    <property type="project" value="UniProtKB-KW"/>
</dbReference>
<reference evidence="5 6" key="1">
    <citation type="journal article" date="2023" name="G3 (Bethesda)">
        <title>A chromosome-length genome assembly and annotation of blackberry (Rubus argutus, cv. 'Hillquist').</title>
        <authorList>
            <person name="Bruna T."/>
            <person name="Aryal R."/>
            <person name="Dudchenko O."/>
            <person name="Sargent D.J."/>
            <person name="Mead D."/>
            <person name="Buti M."/>
            <person name="Cavallini A."/>
            <person name="Hytonen T."/>
            <person name="Andres J."/>
            <person name="Pham M."/>
            <person name="Weisz D."/>
            <person name="Mascagni F."/>
            <person name="Usai G."/>
            <person name="Natali L."/>
            <person name="Bassil N."/>
            <person name="Fernandez G.E."/>
            <person name="Lomsadze A."/>
            <person name="Armour M."/>
            <person name="Olukolu B."/>
            <person name="Poorten T."/>
            <person name="Britton C."/>
            <person name="Davik J."/>
            <person name="Ashrafi H."/>
            <person name="Aiden E.L."/>
            <person name="Borodovsky M."/>
            <person name="Worthington M."/>
        </authorList>
    </citation>
    <scope>NUCLEOTIDE SEQUENCE [LARGE SCALE GENOMIC DNA]</scope>
    <source>
        <strain evidence="5">PI 553951</strain>
    </source>
</reference>
<dbReference type="InterPro" id="IPR013126">
    <property type="entry name" value="Hsp_70_fam"/>
</dbReference>
<accession>A0AAW1YQT9</accession>
<dbReference type="Gene3D" id="3.30.420.40">
    <property type="match status" value="1"/>
</dbReference>
<proteinExistence type="inferred from homology"/>
<protein>
    <submittedName>
        <fullName evidence="5">Uncharacterized protein</fullName>
    </submittedName>
</protein>
<dbReference type="EMBL" id="JBEDUW010000001">
    <property type="protein sequence ID" value="KAK9951042.1"/>
    <property type="molecule type" value="Genomic_DNA"/>
</dbReference>
<keyword evidence="4" id="KW-0812">Transmembrane</keyword>
<dbReference type="SUPFAM" id="SSF53067">
    <property type="entry name" value="Actin-like ATPase domain"/>
    <property type="match status" value="1"/>
</dbReference>
<keyword evidence="3" id="KW-0067">ATP-binding</keyword>
<evidence type="ECO:0000256" key="4">
    <source>
        <dbReference type="SAM" id="Phobius"/>
    </source>
</evidence>
<evidence type="ECO:0000313" key="6">
    <source>
        <dbReference type="Proteomes" id="UP001457282"/>
    </source>
</evidence>
<keyword evidence="4" id="KW-0472">Membrane</keyword>
<name>A0AAW1YQT9_RUBAR</name>
<keyword evidence="6" id="KW-1185">Reference proteome</keyword>
<evidence type="ECO:0000256" key="2">
    <source>
        <dbReference type="ARBA" id="ARBA00022741"/>
    </source>
</evidence>
<keyword evidence="2" id="KW-0547">Nucleotide-binding</keyword>
<organism evidence="5 6">
    <name type="scientific">Rubus argutus</name>
    <name type="common">Southern blackberry</name>
    <dbReference type="NCBI Taxonomy" id="59490"/>
    <lineage>
        <taxon>Eukaryota</taxon>
        <taxon>Viridiplantae</taxon>
        <taxon>Streptophyta</taxon>
        <taxon>Embryophyta</taxon>
        <taxon>Tracheophyta</taxon>
        <taxon>Spermatophyta</taxon>
        <taxon>Magnoliopsida</taxon>
        <taxon>eudicotyledons</taxon>
        <taxon>Gunneridae</taxon>
        <taxon>Pentapetalae</taxon>
        <taxon>rosids</taxon>
        <taxon>fabids</taxon>
        <taxon>Rosales</taxon>
        <taxon>Rosaceae</taxon>
        <taxon>Rosoideae</taxon>
        <taxon>Rosoideae incertae sedis</taxon>
        <taxon>Rubus</taxon>
    </lineage>
</organism>
<keyword evidence="4" id="KW-1133">Transmembrane helix</keyword>
<evidence type="ECO:0000256" key="1">
    <source>
        <dbReference type="ARBA" id="ARBA00007381"/>
    </source>
</evidence>
<dbReference type="AlphaFoldDB" id="A0AAW1YQT9"/>
<evidence type="ECO:0000256" key="3">
    <source>
        <dbReference type="ARBA" id="ARBA00022840"/>
    </source>
</evidence>
<dbReference type="FunFam" id="3.30.420.40:FF:000028">
    <property type="entry name" value="heat shock 70 kDa protein-like"/>
    <property type="match status" value="1"/>
</dbReference>
<dbReference type="Pfam" id="PF00012">
    <property type="entry name" value="HSP70"/>
    <property type="match status" value="1"/>
</dbReference>
<dbReference type="InterPro" id="IPR043129">
    <property type="entry name" value="ATPase_NBD"/>
</dbReference>
<feature type="transmembrane region" description="Helical" evidence="4">
    <location>
        <begin position="20"/>
        <end position="40"/>
    </location>
</feature>
<comment type="similarity">
    <text evidence="1">Belongs to the heat shock protein 70 family.</text>
</comment>
<comment type="caution">
    <text evidence="5">The sequence shown here is derived from an EMBL/GenBank/DDBJ whole genome shotgun (WGS) entry which is preliminary data.</text>
</comment>
<dbReference type="GO" id="GO:0140662">
    <property type="term" value="F:ATP-dependent protein folding chaperone"/>
    <property type="evidence" value="ECO:0007669"/>
    <property type="project" value="InterPro"/>
</dbReference>